<keyword evidence="3" id="KW-1003">Cell membrane</keyword>
<organism evidence="9 10">
    <name type="scientific">Mycolicibacterium peregrinum</name>
    <name type="common">Mycobacterium peregrinum</name>
    <dbReference type="NCBI Taxonomy" id="43304"/>
    <lineage>
        <taxon>Bacteria</taxon>
        <taxon>Bacillati</taxon>
        <taxon>Actinomycetota</taxon>
        <taxon>Actinomycetes</taxon>
        <taxon>Mycobacteriales</taxon>
        <taxon>Mycobacteriaceae</taxon>
        <taxon>Mycolicibacterium</taxon>
    </lineage>
</organism>
<dbReference type="EMBL" id="LZSY01000020">
    <property type="protein sequence ID" value="OBB97219.1"/>
    <property type="molecule type" value="Genomic_DNA"/>
</dbReference>
<dbReference type="Pfam" id="PF08817">
    <property type="entry name" value="YukD"/>
    <property type="match status" value="1"/>
</dbReference>
<dbReference type="AlphaFoldDB" id="A0A1A0WFX0"/>
<evidence type="ECO:0000256" key="4">
    <source>
        <dbReference type="ARBA" id="ARBA00022692"/>
    </source>
</evidence>
<feature type="transmembrane region" description="Helical" evidence="7">
    <location>
        <begin position="464"/>
        <end position="484"/>
    </location>
</feature>
<accession>A0A1A0WFX0</accession>
<comment type="caution">
    <text evidence="9">The sequence shown here is derived from an EMBL/GenBank/DDBJ whole genome shotgun (WGS) entry which is preliminary data.</text>
</comment>
<keyword evidence="5 7" id="KW-1133">Transmembrane helix</keyword>
<sequence length="486" mass="51449">MVPAAPEQVRLSVLGGRTQLDVSLPLDAPIASLMPELVKLVQSRDVEDQSEDSSTKEAKRNFWVLSRNESGEPLTPDTTLREAGVSNGALLQLASERALSTPTLYDDVVDAAARLNRAAYAGWDAAAAKWMAFVGVQLVGLALLYFLVSPSFREHRFALAGVSIVAALALVGVAAMAHRSYQEPTAGAALGWAAIPITSGVAYAVSSGWGGYGLAAGCAAVIALLFGFYRTVGTGHWGYLAAGVFFLLAGLALVIRQLDVRTDFVGSGLAVVAILACLTVPRLTAPLDRFKPPQAPDEPDRQETMFENPFEPLPRAAADADTEQPSDSTPTAEGVWDRVRSAMLTRSALYTGFAAAAAVGAAVVVRDQNPVHWSGLTFDVTCVVTIALYTRRPATPAERAPLALAALALATFTGFVAQKGTQPIPLVAFGLLLLGSLVFAVVAIRRTPGRRSPRRTTSLAYLEYLATAALIPLVLWVTGIYSRLGF</sequence>
<feature type="transmembrane region" description="Helical" evidence="7">
    <location>
        <begin position="348"/>
        <end position="365"/>
    </location>
</feature>
<dbReference type="InterPro" id="IPR044049">
    <property type="entry name" value="EccD_transm"/>
</dbReference>
<feature type="transmembrane region" description="Helical" evidence="7">
    <location>
        <begin position="212"/>
        <end position="229"/>
    </location>
</feature>
<feature type="transmembrane region" description="Helical" evidence="7">
    <location>
        <begin position="130"/>
        <end position="152"/>
    </location>
</feature>
<gene>
    <name evidence="9" type="ORF">A5779_15475</name>
</gene>
<dbReference type="NCBIfam" id="TIGR03920">
    <property type="entry name" value="T7SS_EccD"/>
    <property type="match status" value="1"/>
</dbReference>
<feature type="transmembrane region" description="Helical" evidence="7">
    <location>
        <begin position="401"/>
        <end position="418"/>
    </location>
</feature>
<dbReference type="InterPro" id="IPR024962">
    <property type="entry name" value="YukD-like"/>
</dbReference>
<dbReference type="Pfam" id="PF19053">
    <property type="entry name" value="EccD"/>
    <property type="match status" value="1"/>
</dbReference>
<dbReference type="GO" id="GO:0005886">
    <property type="term" value="C:plasma membrane"/>
    <property type="evidence" value="ECO:0007669"/>
    <property type="project" value="UniProtKB-SubCell"/>
</dbReference>
<keyword evidence="6 7" id="KW-0472">Membrane</keyword>
<feature type="transmembrane region" description="Helical" evidence="7">
    <location>
        <begin position="158"/>
        <end position="177"/>
    </location>
</feature>
<keyword evidence="4 7" id="KW-0812">Transmembrane</keyword>
<evidence type="ECO:0000256" key="3">
    <source>
        <dbReference type="ARBA" id="ARBA00022475"/>
    </source>
</evidence>
<evidence type="ECO:0000259" key="8">
    <source>
        <dbReference type="Pfam" id="PF19053"/>
    </source>
</evidence>
<feature type="transmembrane region" description="Helical" evidence="7">
    <location>
        <begin position="236"/>
        <end position="258"/>
    </location>
</feature>
<proteinExistence type="inferred from homology"/>
<name>A0A1A0WFX0_MYCPR</name>
<dbReference type="InterPro" id="IPR006707">
    <property type="entry name" value="T7SS_EccD"/>
</dbReference>
<evidence type="ECO:0000256" key="1">
    <source>
        <dbReference type="ARBA" id="ARBA00004651"/>
    </source>
</evidence>
<feature type="transmembrane region" description="Helical" evidence="7">
    <location>
        <begin position="371"/>
        <end position="389"/>
    </location>
</feature>
<evidence type="ECO:0000313" key="9">
    <source>
        <dbReference type="EMBL" id="OBB97219.1"/>
    </source>
</evidence>
<dbReference type="PIRSF" id="PIRSF017804">
    <property type="entry name" value="Secretion_EccD1"/>
    <property type="match status" value="1"/>
</dbReference>
<evidence type="ECO:0000256" key="6">
    <source>
        <dbReference type="ARBA" id="ARBA00023136"/>
    </source>
</evidence>
<dbReference type="Gene3D" id="3.10.20.90">
    <property type="entry name" value="Phosphatidylinositol 3-kinase Catalytic Subunit, Chain A, domain 1"/>
    <property type="match status" value="1"/>
</dbReference>
<evidence type="ECO:0000256" key="7">
    <source>
        <dbReference type="SAM" id="Phobius"/>
    </source>
</evidence>
<comment type="similarity">
    <text evidence="2">Belongs to the EccD/Snm4 family.</text>
</comment>
<feature type="transmembrane region" description="Helical" evidence="7">
    <location>
        <begin position="424"/>
        <end position="444"/>
    </location>
</feature>
<protein>
    <submittedName>
        <fullName evidence="9">Type VII secretion integral membrane protein EccD</fullName>
    </submittedName>
</protein>
<reference evidence="10" key="1">
    <citation type="submission" date="2016-06" db="EMBL/GenBank/DDBJ databases">
        <authorList>
            <person name="Sutton G."/>
            <person name="Brinkac L."/>
            <person name="Sanka R."/>
            <person name="Adams M."/>
            <person name="Lau E."/>
            <person name="Mehaffy C."/>
            <person name="Tameris M."/>
            <person name="Hatherill M."/>
            <person name="Hanekom W."/>
            <person name="Mahomed H."/>
            <person name="Mcshane H."/>
        </authorList>
    </citation>
    <scope>NUCLEOTIDE SEQUENCE [LARGE SCALE GENOMIC DNA]</scope>
    <source>
        <strain evidence="10">852002-10433_SCH5171157</strain>
    </source>
</reference>
<feature type="domain" description="EccD-like transmembrane" evidence="8">
    <location>
        <begin position="133"/>
        <end position="483"/>
    </location>
</feature>
<feature type="transmembrane region" description="Helical" evidence="7">
    <location>
        <begin position="264"/>
        <end position="284"/>
    </location>
</feature>
<feature type="transmembrane region" description="Helical" evidence="7">
    <location>
        <begin position="189"/>
        <end position="206"/>
    </location>
</feature>
<comment type="subcellular location">
    <subcellularLocation>
        <location evidence="1">Cell membrane</location>
        <topology evidence="1">Multi-pass membrane protein</topology>
    </subcellularLocation>
</comment>
<evidence type="ECO:0000256" key="2">
    <source>
        <dbReference type="ARBA" id="ARBA00006162"/>
    </source>
</evidence>
<evidence type="ECO:0000313" key="10">
    <source>
        <dbReference type="Proteomes" id="UP000094008"/>
    </source>
</evidence>
<evidence type="ECO:0000256" key="5">
    <source>
        <dbReference type="ARBA" id="ARBA00022989"/>
    </source>
</evidence>
<dbReference type="Proteomes" id="UP000094008">
    <property type="component" value="Unassembled WGS sequence"/>
</dbReference>